<accession>A0A0F9DBH5</accession>
<dbReference type="InterPro" id="IPR003615">
    <property type="entry name" value="HNH_nuc"/>
</dbReference>
<dbReference type="Pfam" id="PF13392">
    <property type="entry name" value="HNH_3"/>
    <property type="match status" value="1"/>
</dbReference>
<evidence type="ECO:0000313" key="2">
    <source>
        <dbReference type="EMBL" id="KKL59009.1"/>
    </source>
</evidence>
<dbReference type="EMBL" id="LAZR01029631">
    <property type="protein sequence ID" value="KKL59009.1"/>
    <property type="molecule type" value="Genomic_DNA"/>
</dbReference>
<protein>
    <recommendedName>
        <fullName evidence="1">HNH nuclease domain-containing protein</fullName>
    </recommendedName>
</protein>
<dbReference type="InterPro" id="IPR044930">
    <property type="entry name" value="Homing_endonuclease_His-Me"/>
</dbReference>
<sequence length="158" mass="18440">MVFRKTETDLQRFQRSYEVDANSGCWLWTRSRFQTGMHYAQFTWMEGKKHKNGTAHRWVYQHLNGLLPPSVKVCHTCDIPHCVNPDHLFTGTQKDNQADMANKGRAIGFRRKGTKHPLCRLSEREVVDIRSRYAAGGVTQRELATTYYYLRYRAAPCI</sequence>
<dbReference type="AlphaFoldDB" id="A0A0F9DBH5"/>
<dbReference type="InterPro" id="IPR044925">
    <property type="entry name" value="His-Me_finger_sf"/>
</dbReference>
<dbReference type="SUPFAM" id="SSF54060">
    <property type="entry name" value="His-Me finger endonucleases"/>
    <property type="match status" value="1"/>
</dbReference>
<gene>
    <name evidence="2" type="ORF">LCGC14_2219670</name>
</gene>
<name>A0A0F9DBH5_9ZZZZ</name>
<evidence type="ECO:0000259" key="1">
    <source>
        <dbReference type="Pfam" id="PF13392"/>
    </source>
</evidence>
<reference evidence="2" key="1">
    <citation type="journal article" date="2015" name="Nature">
        <title>Complex archaea that bridge the gap between prokaryotes and eukaryotes.</title>
        <authorList>
            <person name="Spang A."/>
            <person name="Saw J.H."/>
            <person name="Jorgensen S.L."/>
            <person name="Zaremba-Niedzwiedzka K."/>
            <person name="Martijn J."/>
            <person name="Lind A.E."/>
            <person name="van Eijk R."/>
            <person name="Schleper C."/>
            <person name="Guy L."/>
            <person name="Ettema T.J."/>
        </authorList>
    </citation>
    <scope>NUCLEOTIDE SEQUENCE</scope>
</reference>
<dbReference type="Gene3D" id="3.90.75.10">
    <property type="entry name" value="Homing Intron 3 (I-ppo) Encoded Endonuclease, Chain A"/>
    <property type="match status" value="1"/>
</dbReference>
<dbReference type="GO" id="GO:0004519">
    <property type="term" value="F:endonuclease activity"/>
    <property type="evidence" value="ECO:0007669"/>
    <property type="project" value="InterPro"/>
</dbReference>
<organism evidence="2">
    <name type="scientific">marine sediment metagenome</name>
    <dbReference type="NCBI Taxonomy" id="412755"/>
    <lineage>
        <taxon>unclassified sequences</taxon>
        <taxon>metagenomes</taxon>
        <taxon>ecological metagenomes</taxon>
    </lineage>
</organism>
<proteinExistence type="predicted"/>
<feature type="domain" description="HNH nuclease" evidence="1">
    <location>
        <begin position="55"/>
        <end position="97"/>
    </location>
</feature>
<comment type="caution">
    <text evidence="2">The sequence shown here is derived from an EMBL/GenBank/DDBJ whole genome shotgun (WGS) entry which is preliminary data.</text>
</comment>